<dbReference type="InParanoid" id="Q2HD26"/>
<gene>
    <name evidence="1" type="ORF">CHGG_01878</name>
</gene>
<keyword evidence="2" id="KW-1185">Reference proteome</keyword>
<proteinExistence type="predicted"/>
<dbReference type="Proteomes" id="UP000001056">
    <property type="component" value="Unassembled WGS sequence"/>
</dbReference>
<dbReference type="AlphaFoldDB" id="Q2HD26"/>
<organism evidence="1 2">
    <name type="scientific">Chaetomium globosum (strain ATCC 6205 / CBS 148.51 / DSM 1962 / NBRC 6347 / NRRL 1970)</name>
    <name type="common">Soil fungus</name>
    <dbReference type="NCBI Taxonomy" id="306901"/>
    <lineage>
        <taxon>Eukaryota</taxon>
        <taxon>Fungi</taxon>
        <taxon>Dikarya</taxon>
        <taxon>Ascomycota</taxon>
        <taxon>Pezizomycotina</taxon>
        <taxon>Sordariomycetes</taxon>
        <taxon>Sordariomycetidae</taxon>
        <taxon>Sordariales</taxon>
        <taxon>Chaetomiaceae</taxon>
        <taxon>Chaetomium</taxon>
    </lineage>
</organism>
<dbReference type="HOGENOM" id="CLU_2558099_0_0_1"/>
<dbReference type="GeneID" id="4386222"/>
<dbReference type="RefSeq" id="XP_001221099.1">
    <property type="nucleotide sequence ID" value="XM_001221098.1"/>
</dbReference>
<evidence type="ECO:0000313" key="2">
    <source>
        <dbReference type="Proteomes" id="UP000001056"/>
    </source>
</evidence>
<dbReference type="VEuPathDB" id="FungiDB:CHGG_01878"/>
<reference evidence="2" key="1">
    <citation type="journal article" date="2015" name="Genome Announc.">
        <title>Draft genome sequence of the cellulolytic fungus Chaetomium globosum.</title>
        <authorList>
            <person name="Cuomo C.A."/>
            <person name="Untereiner W.A."/>
            <person name="Ma L.-J."/>
            <person name="Grabherr M."/>
            <person name="Birren B.W."/>
        </authorList>
    </citation>
    <scope>NUCLEOTIDE SEQUENCE [LARGE SCALE GENOMIC DNA]</scope>
    <source>
        <strain evidence="2">ATCC 6205 / CBS 148.51 / DSM 1962 / NBRC 6347 / NRRL 1970</strain>
    </source>
</reference>
<sequence>MDEPGRTSLPKCDMLPSYVRKRVSELAESGHELMAQSMPCLSQFSSGSLTVELGMEPVVRILPGQSWANKQPRREEVALLVP</sequence>
<accession>Q2HD26</accession>
<protein>
    <submittedName>
        <fullName evidence="1">Uncharacterized protein</fullName>
    </submittedName>
</protein>
<evidence type="ECO:0000313" key="1">
    <source>
        <dbReference type="EMBL" id="EAQ93643.1"/>
    </source>
</evidence>
<name>Q2HD26_CHAGB</name>
<dbReference type="EMBL" id="CH408029">
    <property type="protein sequence ID" value="EAQ93643.1"/>
    <property type="molecule type" value="Genomic_DNA"/>
</dbReference>